<feature type="compositionally biased region" description="Polar residues" evidence="1">
    <location>
        <begin position="241"/>
        <end position="256"/>
    </location>
</feature>
<feature type="compositionally biased region" description="Polar residues" evidence="1">
    <location>
        <begin position="354"/>
        <end position="372"/>
    </location>
</feature>
<feature type="region of interest" description="Disordered" evidence="1">
    <location>
        <begin position="138"/>
        <end position="260"/>
    </location>
</feature>
<evidence type="ECO:0000256" key="1">
    <source>
        <dbReference type="SAM" id="MobiDB-lite"/>
    </source>
</evidence>
<protein>
    <submittedName>
        <fullName evidence="2">Uncharacterized protein</fullName>
    </submittedName>
</protein>
<feature type="region of interest" description="Disordered" evidence="1">
    <location>
        <begin position="302"/>
        <end position="397"/>
    </location>
</feature>
<proteinExistence type="predicted"/>
<name>A0A9Q5NBJ4_SANBA</name>
<feature type="compositionally biased region" description="Polar residues" evidence="1">
    <location>
        <begin position="154"/>
        <end position="172"/>
    </location>
</feature>
<organism evidence="2 3">
    <name type="scientific">Sanghuangporus baumii</name>
    <name type="common">Phellinus baumii</name>
    <dbReference type="NCBI Taxonomy" id="108892"/>
    <lineage>
        <taxon>Eukaryota</taxon>
        <taxon>Fungi</taxon>
        <taxon>Dikarya</taxon>
        <taxon>Basidiomycota</taxon>
        <taxon>Agaricomycotina</taxon>
        <taxon>Agaricomycetes</taxon>
        <taxon>Hymenochaetales</taxon>
        <taxon>Hymenochaetaceae</taxon>
        <taxon>Sanghuangporus</taxon>
    </lineage>
</organism>
<sequence length="422" mass="45783">MAAVTVTPFFNTHTRARALDPYQRSGAAPHLVRKPPQASTSRSKSPIVFETPSPLPRETRSLDLDPRQRLPIGPQPSGSGSRSPTPTPSILATSTPSSAKSPLGSIRSRETRALRRQGSIFNVPISLNPAANVSSSSLASTHSLPATSSEEIMHSQQSTMNGTREMKNSTSPARYRKANVPAPLNLNNAPSTRLSRRSISRPPTPGPGSGPTPPIKSKPDLQHPPLPALPQRAHVRRRSRSATFLLSPSQSNSGSPFPTPLTPSFRFHVAEIPEHREKRLNKLAKTLGENIPASLVFPLSASTAGSSHTDLSSSPVTPALERRDSLDASYTGRAKSDKNRRTSKMLQALDLNSFPPSQKKNPKGTSNWTPPTEWSLGPSETTDRLHGDTGNGYDEEKEDDVLGVWNAESYDTVLDRLRNLKR</sequence>
<gene>
    <name evidence="2" type="ORF">A7U60_g1065</name>
</gene>
<evidence type="ECO:0000313" key="3">
    <source>
        <dbReference type="Proteomes" id="UP000757232"/>
    </source>
</evidence>
<evidence type="ECO:0000313" key="2">
    <source>
        <dbReference type="EMBL" id="OCB91668.1"/>
    </source>
</evidence>
<dbReference type="AlphaFoldDB" id="A0A9Q5NBJ4"/>
<keyword evidence="3" id="KW-1185">Reference proteome</keyword>
<dbReference type="EMBL" id="LNZH02000073">
    <property type="protein sequence ID" value="OCB91668.1"/>
    <property type="molecule type" value="Genomic_DNA"/>
</dbReference>
<accession>A0A9Q5NBJ4</accession>
<reference evidence="2" key="1">
    <citation type="submission" date="2016-06" db="EMBL/GenBank/DDBJ databases">
        <title>Draft Genome sequence of the fungus Inonotus baumii.</title>
        <authorList>
            <person name="Zhu H."/>
            <person name="Lin W."/>
        </authorList>
    </citation>
    <scope>NUCLEOTIDE SEQUENCE</scope>
    <source>
        <strain evidence="2">821</strain>
    </source>
</reference>
<feature type="compositionally biased region" description="Low complexity" evidence="1">
    <location>
        <begin position="71"/>
        <end position="90"/>
    </location>
</feature>
<feature type="compositionally biased region" description="Pro residues" evidence="1">
    <location>
        <begin position="202"/>
        <end position="228"/>
    </location>
</feature>
<dbReference type="Proteomes" id="UP000757232">
    <property type="component" value="Unassembled WGS sequence"/>
</dbReference>
<feature type="compositionally biased region" description="Low complexity" evidence="1">
    <location>
        <begin position="178"/>
        <end position="193"/>
    </location>
</feature>
<feature type="compositionally biased region" description="Polar residues" evidence="1">
    <location>
        <begin position="302"/>
        <end position="316"/>
    </location>
</feature>
<feature type="compositionally biased region" description="Low complexity" evidence="1">
    <location>
        <begin position="138"/>
        <end position="149"/>
    </location>
</feature>
<feature type="region of interest" description="Disordered" evidence="1">
    <location>
        <begin position="20"/>
        <end position="111"/>
    </location>
</feature>
<feature type="compositionally biased region" description="Basic and acidic residues" evidence="1">
    <location>
        <begin position="57"/>
        <end position="68"/>
    </location>
</feature>
<feature type="compositionally biased region" description="Polar residues" evidence="1">
    <location>
        <begin position="91"/>
        <end position="100"/>
    </location>
</feature>
<dbReference type="OrthoDB" id="3215907at2759"/>
<comment type="caution">
    <text evidence="2">The sequence shown here is derived from an EMBL/GenBank/DDBJ whole genome shotgun (WGS) entry which is preliminary data.</text>
</comment>